<dbReference type="Pfam" id="PF21805">
    <property type="entry name" value="Imm5_like"/>
    <property type="match status" value="1"/>
</dbReference>
<gene>
    <name evidence="2" type="ORF">F8E02_02175</name>
</gene>
<sequence length="163" mass="17462">MKKYSKQDQVLMAAWAADCAERVLPLFERAYPEDSRPRSAIEACRAWVRTGVFTMAGIRGASLAAHAAARDAKENDAAHFAARAAGQAVATAHVPQHAYGAAYYALKAVAAADPAGAGVTVAAEREWQSQRLPEGLREEIMGRIVIQERGGGVVVRLRKGEGF</sequence>
<evidence type="ECO:0000313" key="3">
    <source>
        <dbReference type="Proteomes" id="UP001281203"/>
    </source>
</evidence>
<keyword evidence="3" id="KW-1185">Reference proteome</keyword>
<reference evidence="2 3" key="1">
    <citation type="submission" date="2019-10" db="EMBL/GenBank/DDBJ databases">
        <title>Isolation and characterization of Methanoculleus sp. Wushi-C6 from a hot spring well.</title>
        <authorList>
            <person name="Chen S.-C."/>
            <person name="Lan Z.-H."/>
            <person name="You Y.-T."/>
            <person name="Lai M.-C."/>
        </authorList>
    </citation>
    <scope>NUCLEOTIDE SEQUENCE [LARGE SCALE GENOMIC DNA]</scope>
    <source>
        <strain evidence="2 3">Wushi-C6</strain>
    </source>
</reference>
<dbReference type="Proteomes" id="UP001281203">
    <property type="component" value="Unassembled WGS sequence"/>
</dbReference>
<feature type="domain" description="Imm-5-like" evidence="1">
    <location>
        <begin position="3"/>
        <end position="134"/>
    </location>
</feature>
<dbReference type="InterPro" id="IPR048667">
    <property type="entry name" value="Imm5-like"/>
</dbReference>
<name>A0ABU3WZ41_9EURY</name>
<evidence type="ECO:0000259" key="1">
    <source>
        <dbReference type="Pfam" id="PF21805"/>
    </source>
</evidence>
<dbReference type="EMBL" id="WBKO01000001">
    <property type="protein sequence ID" value="MDV2480830.1"/>
    <property type="molecule type" value="Genomic_DNA"/>
</dbReference>
<comment type="caution">
    <text evidence="2">The sequence shown here is derived from an EMBL/GenBank/DDBJ whole genome shotgun (WGS) entry which is preliminary data.</text>
</comment>
<dbReference type="RefSeq" id="WP_317063806.1">
    <property type="nucleotide sequence ID" value="NZ_WBKO01000001.1"/>
</dbReference>
<proteinExistence type="predicted"/>
<accession>A0ABU3WZ41</accession>
<evidence type="ECO:0000313" key="2">
    <source>
        <dbReference type="EMBL" id="MDV2480830.1"/>
    </source>
</evidence>
<organism evidence="2 3">
    <name type="scientific">Methanoculleus caldifontis</name>
    <dbReference type="NCBI Taxonomy" id="2651577"/>
    <lineage>
        <taxon>Archaea</taxon>
        <taxon>Methanobacteriati</taxon>
        <taxon>Methanobacteriota</taxon>
        <taxon>Stenosarchaea group</taxon>
        <taxon>Methanomicrobia</taxon>
        <taxon>Methanomicrobiales</taxon>
        <taxon>Methanomicrobiaceae</taxon>
        <taxon>Methanoculleus</taxon>
    </lineage>
</organism>
<protein>
    <recommendedName>
        <fullName evidence="1">Imm-5-like domain-containing protein</fullName>
    </recommendedName>
</protein>